<comment type="caution">
    <text evidence="5">The sequence shown here is derived from an EMBL/GenBank/DDBJ whole genome shotgun (WGS) entry which is preliminary data.</text>
</comment>
<dbReference type="RefSeq" id="WP_377870260.1">
    <property type="nucleotide sequence ID" value="NZ_JBHMAY010000021.1"/>
</dbReference>
<name>A0ABV7QUX4_9PSEU</name>
<proteinExistence type="predicted"/>
<dbReference type="InterPro" id="IPR050639">
    <property type="entry name" value="SSR_resolvase"/>
</dbReference>
<feature type="domain" description="Recombinase" evidence="4">
    <location>
        <begin position="158"/>
        <end position="299"/>
    </location>
</feature>
<gene>
    <name evidence="5" type="ORF">ACFORO_42415</name>
</gene>
<keyword evidence="2" id="KW-0233">DNA recombination</keyword>
<dbReference type="InterPro" id="IPR038109">
    <property type="entry name" value="DNA_bind_recomb_sf"/>
</dbReference>
<dbReference type="PANTHER" id="PTHR30461">
    <property type="entry name" value="DNA-INVERTASE FROM LAMBDOID PROPHAGE"/>
    <property type="match status" value="1"/>
</dbReference>
<evidence type="ECO:0000313" key="5">
    <source>
        <dbReference type="EMBL" id="MFC3516881.1"/>
    </source>
</evidence>
<sequence length="524" mass="58090">MTRVLIVVRLSNLTDETTSPERQLGVCERYCADRDWTVVGVAEDLDVSASTTSPFERPSLKKWLDRADEYDVIVFWRVDRLVRRVVHLAQMIEWSERNSVNLISATEAHFDLSTSIGQALAIFVGVFAQMESDATSERTTQTFAHNIRAGKYRGGYPPFGYRPEKVDGEWRYVHDPVTSELARSLVTRVLDGELPTTICRDLNERKVPTPQDHFRAQQGKPTTGALWRTSNLVRALQSPTLLGHVVLSESEKKGGKKVYTDRSVLRGDDGAPVVRSAPLIDAGTFARLQQALSDRAGQRTPYKKSRALLLRVLYCGVCGGRMYQNKGRAHVYYRCVSASLGTACGNASIEVGQADDFVTGQLMDDFGDVQMTRKIFDPGEDHAVELADLEAELIDVAGLIGTGAFRSGPARVRLEVRAMALEDRRQALAALPYRPAGYRFEATGKTFREHWDSLTGQGKNMFLREHSVRAEARKPEGEGLSLSVTFGELPELIRAINPDLAPRIKDGMSYHEVQAVLGSTGGAE</sequence>
<dbReference type="Proteomes" id="UP001595764">
    <property type="component" value="Unassembled WGS sequence"/>
</dbReference>
<dbReference type="PANTHER" id="PTHR30461:SF2">
    <property type="entry name" value="SERINE RECOMBINASE PINE-RELATED"/>
    <property type="match status" value="1"/>
</dbReference>
<accession>A0ABV7QUX4</accession>
<organism evidence="5 6">
    <name type="scientific">Amycolatopsis halotolerans</name>
    <dbReference type="NCBI Taxonomy" id="330083"/>
    <lineage>
        <taxon>Bacteria</taxon>
        <taxon>Bacillati</taxon>
        <taxon>Actinomycetota</taxon>
        <taxon>Actinomycetes</taxon>
        <taxon>Pseudonocardiales</taxon>
        <taxon>Pseudonocardiaceae</taxon>
        <taxon>Amycolatopsis</taxon>
    </lineage>
</organism>
<feature type="domain" description="Resolvase/invertase-type recombinase catalytic" evidence="3">
    <location>
        <begin position="3"/>
        <end position="150"/>
    </location>
</feature>
<dbReference type="InterPro" id="IPR036162">
    <property type="entry name" value="Resolvase-like_N_sf"/>
</dbReference>
<dbReference type="InterPro" id="IPR025827">
    <property type="entry name" value="Zn_ribbon_recom_dom"/>
</dbReference>
<protein>
    <submittedName>
        <fullName evidence="5">Recombinase family protein</fullName>
    </submittedName>
</protein>
<dbReference type="CDD" id="cd00338">
    <property type="entry name" value="Ser_Recombinase"/>
    <property type="match status" value="1"/>
</dbReference>
<dbReference type="InterPro" id="IPR011109">
    <property type="entry name" value="DNA_bind_recombinase_dom"/>
</dbReference>
<keyword evidence="6" id="KW-1185">Reference proteome</keyword>
<evidence type="ECO:0000256" key="2">
    <source>
        <dbReference type="ARBA" id="ARBA00023172"/>
    </source>
</evidence>
<evidence type="ECO:0000256" key="1">
    <source>
        <dbReference type="ARBA" id="ARBA00023125"/>
    </source>
</evidence>
<dbReference type="PROSITE" id="PS51736">
    <property type="entry name" value="RECOMBINASES_3"/>
    <property type="match status" value="1"/>
</dbReference>
<reference evidence="6" key="1">
    <citation type="journal article" date="2019" name="Int. J. Syst. Evol. Microbiol.">
        <title>The Global Catalogue of Microorganisms (GCM) 10K type strain sequencing project: providing services to taxonomists for standard genome sequencing and annotation.</title>
        <authorList>
            <consortium name="The Broad Institute Genomics Platform"/>
            <consortium name="The Broad Institute Genome Sequencing Center for Infectious Disease"/>
            <person name="Wu L."/>
            <person name="Ma J."/>
        </authorList>
    </citation>
    <scope>NUCLEOTIDE SEQUENCE [LARGE SCALE GENOMIC DNA]</scope>
    <source>
        <strain evidence="6">CGMCC 4.7682</strain>
    </source>
</reference>
<dbReference type="Pfam" id="PF00239">
    <property type="entry name" value="Resolvase"/>
    <property type="match status" value="1"/>
</dbReference>
<dbReference type="SUPFAM" id="SSF53041">
    <property type="entry name" value="Resolvase-like"/>
    <property type="match status" value="1"/>
</dbReference>
<keyword evidence="1" id="KW-0238">DNA-binding</keyword>
<dbReference type="SMART" id="SM00857">
    <property type="entry name" value="Resolvase"/>
    <property type="match status" value="1"/>
</dbReference>
<evidence type="ECO:0000259" key="3">
    <source>
        <dbReference type="PROSITE" id="PS51736"/>
    </source>
</evidence>
<dbReference type="InterPro" id="IPR006119">
    <property type="entry name" value="Resolv_N"/>
</dbReference>
<dbReference type="Gene3D" id="3.40.50.1390">
    <property type="entry name" value="Resolvase, N-terminal catalytic domain"/>
    <property type="match status" value="1"/>
</dbReference>
<dbReference type="EMBL" id="JBHRWI010000070">
    <property type="protein sequence ID" value="MFC3516881.1"/>
    <property type="molecule type" value="Genomic_DNA"/>
</dbReference>
<evidence type="ECO:0000259" key="4">
    <source>
        <dbReference type="PROSITE" id="PS51737"/>
    </source>
</evidence>
<dbReference type="Gene3D" id="3.90.1750.20">
    <property type="entry name" value="Putative Large Serine Recombinase, Chain B, Domain 2"/>
    <property type="match status" value="1"/>
</dbReference>
<dbReference type="PROSITE" id="PS51737">
    <property type="entry name" value="RECOMBINASE_DNA_BIND"/>
    <property type="match status" value="1"/>
</dbReference>
<dbReference type="Pfam" id="PF13408">
    <property type="entry name" value="Zn_ribbon_recom"/>
    <property type="match status" value="1"/>
</dbReference>
<dbReference type="Pfam" id="PF07508">
    <property type="entry name" value="Recombinase"/>
    <property type="match status" value="1"/>
</dbReference>
<evidence type="ECO:0000313" key="6">
    <source>
        <dbReference type="Proteomes" id="UP001595764"/>
    </source>
</evidence>